<accession>A0A0K2YUM2</accession>
<organismHost>
    <name type="scientific">Microtus agrestis</name>
    <name type="common">Short-tailed field vole</name>
    <dbReference type="NCBI Taxonomy" id="29092"/>
</organismHost>
<organismHost>
    <name type="scientific">Myodes glareolus</name>
    <name type="common">Bank vole</name>
    <name type="synonym">Clethrionomys glareolus</name>
    <dbReference type="NCBI Taxonomy" id="447135"/>
</organismHost>
<organismHost>
    <name type="scientific">Mus musculus</name>
    <name type="common">Mouse</name>
    <dbReference type="NCBI Taxonomy" id="10090"/>
</organismHost>
<organismHost>
    <name type="scientific">Felis catus</name>
    <name type="common">Cat</name>
    <name type="synonym">Felis silvestris catus</name>
    <dbReference type="NCBI Taxonomy" id="9685"/>
</organismHost>
<name>A0A0K2YUM2_COWPX</name>
<dbReference type="EMBL" id="LT896729">
    <property type="protein sequence ID" value="SNB49770.1"/>
    <property type="molecule type" value="Genomic_DNA"/>
</dbReference>
<dbReference type="Proteomes" id="UP000267117">
    <property type="component" value="Segment"/>
</dbReference>
<protein>
    <submittedName>
        <fullName evidence="2">Uncharacterized protein</fullName>
    </submittedName>
</protein>
<dbReference type="Proteomes" id="UP000275471">
    <property type="component" value="Segment"/>
</dbReference>
<dbReference type="EMBL" id="LT896723">
    <property type="protein sequence ID" value="SNB57394.1"/>
    <property type="molecule type" value="Genomic_DNA"/>
</dbReference>
<reference evidence="9" key="4">
    <citation type="submission" date="2018-04" db="EMBL/GenBank/DDBJ databases">
        <authorList>
            <person name="Go L.Y."/>
            <person name="Mitchell J.A."/>
        </authorList>
    </citation>
    <scope>NUCLEOTIDE SEQUENCE</scope>
    <source>
        <strain evidence="9">Ger/2015/Human2</strain>
    </source>
</reference>
<dbReference type="Proteomes" id="UP000274633">
    <property type="component" value="Segment"/>
</dbReference>
<evidence type="ECO:0000313" key="4">
    <source>
        <dbReference type="EMBL" id="SNB49770.1"/>
    </source>
</evidence>
<dbReference type="Proteomes" id="UP000164362">
    <property type="component" value="Segment"/>
</dbReference>
<keyword evidence="1" id="KW-0472">Membrane</keyword>
<organismHost>
    <name type="scientific">Homo sapiens</name>
    <name type="common">Human</name>
    <dbReference type="NCBI Taxonomy" id="9606"/>
</organismHost>
<dbReference type="EMBL" id="LN864565">
    <property type="protein sequence ID" value="CRL86470.1"/>
    <property type="molecule type" value="Genomic_DNA"/>
</dbReference>
<evidence type="ECO:0000313" key="5">
    <source>
        <dbReference type="EMBL" id="SNB49926.1"/>
    </source>
</evidence>
<keyword evidence="1" id="KW-0812">Transmembrane</keyword>
<sequence length="65" mass="7207">MSTHSTFFNRLYSIFLIFSIISELSSIGSCILSESVTCLNNSLMSFLIQSNSLLNSLIVCRPLSL</sequence>
<organismHost>
    <name type="scientific">Loxodonta africana</name>
    <name type="common">African elephant</name>
    <dbReference type="NCBI Taxonomy" id="9785"/>
</organismHost>
<organismHost>
    <name type="scientific">Bos taurus</name>
    <name type="common">Bovine</name>
    <dbReference type="NCBI Taxonomy" id="9913"/>
</organismHost>
<evidence type="ECO:0000313" key="3">
    <source>
        <dbReference type="EMBL" id="SNB48766.1"/>
    </source>
</evidence>
<gene>
    <name evidence="2" type="primary">gCPXV0271</name>
</gene>
<evidence type="ECO:0000313" key="7">
    <source>
        <dbReference type="EMBL" id="SNB53207.1"/>
    </source>
</evidence>
<reference evidence="3" key="3">
    <citation type="submission" date="2017-06" db="EMBL/GenBank/DDBJ databases">
        <authorList>
            <person name="Kim H.J."/>
            <person name="Triplett B.A."/>
        </authorList>
    </citation>
    <scope>NUCLEOTIDE SEQUENCE</scope>
    <source>
        <strain evidence="4">Ger/2010/Cat</strain>
        <strain evidence="6">Ger/2010/Rat</strain>
        <strain evidence="3">Ger/2013/Alpaca</strain>
        <strain evidence="8">Ger/2014/Cat1</strain>
        <strain evidence="5">Ger/2015/Cat4</strain>
        <strain evidence="7">Ger/2015/Human1</strain>
    </source>
</reference>
<dbReference type="EMBL" id="LT896720">
    <property type="protein sequence ID" value="SNB53207.1"/>
    <property type="molecule type" value="Genomic_DNA"/>
</dbReference>
<dbReference type="EMBL" id="LT993232">
    <property type="protein sequence ID" value="SPN68939.1"/>
    <property type="molecule type" value="Genomic_DNA"/>
</dbReference>
<evidence type="ECO:0000313" key="2">
    <source>
        <dbReference type="EMBL" id="CRL86470.1"/>
    </source>
</evidence>
<dbReference type="Proteomes" id="UP000276188">
    <property type="component" value="Segment"/>
</dbReference>
<feature type="transmembrane region" description="Helical" evidence="1">
    <location>
        <begin position="12"/>
        <end position="32"/>
    </location>
</feature>
<dbReference type="EMBL" id="LT896728">
    <property type="protein sequence ID" value="SNB52708.1"/>
    <property type="molecule type" value="Genomic_DNA"/>
</dbReference>
<reference evidence="2" key="1">
    <citation type="journal article" date="2015" name="J. Virol.">
        <title>Out of the reservoir: Phenotypic and genotypic characterization of a novel cowpox virus isolated from a common vole.</title>
        <authorList>
            <person name="Hoffmann D."/>
            <person name="Franke A."/>
            <person name="Jenckel M."/>
            <person name="Tamosiunaite A."/>
            <person name="Schluckebier J."/>
            <person name="Granzow H."/>
            <person name="Hoffmann B."/>
            <person name="Fischer S."/>
            <person name="Ulrich R.G."/>
            <person name="Hoper D."/>
            <person name="Goller K."/>
            <person name="Osterrieder N."/>
            <person name="Beer M."/>
        </authorList>
    </citation>
    <scope>NUCLEOTIDE SEQUENCE [LARGE SCALE GENOMIC DNA]</scope>
    <source>
        <strain evidence="2">RatPox09</strain>
    </source>
</reference>
<dbReference type="Proteomes" id="UP000270432">
    <property type="component" value="Segment"/>
</dbReference>
<keyword evidence="1" id="KW-1133">Transmembrane helix</keyword>
<dbReference type="EMBL" id="LT896731">
    <property type="protein sequence ID" value="SNB49926.1"/>
    <property type="molecule type" value="Genomic_DNA"/>
</dbReference>
<evidence type="ECO:0000313" key="9">
    <source>
        <dbReference type="EMBL" id="SPN68939.1"/>
    </source>
</evidence>
<dbReference type="Proteomes" id="UP000279758">
    <property type="component" value="Segment"/>
</dbReference>
<reference evidence="2" key="2">
    <citation type="submission" date="2015-05" db="EMBL/GenBank/DDBJ databases">
        <title>Utilizing next-generation sequencing to resolve the backbone and inform taxonomy of the Core Goodeniaceae.</title>
        <authorList>
            <person name="Michener P.S."/>
            <person name="Gardner A.G."/>
            <person name="Jabaily R.S."/>
            <person name="Sessa E."/>
        </authorList>
    </citation>
    <scope>NUCLEOTIDE SEQUENCE</scope>
    <source>
        <strain evidence="2">RatPox09</strain>
    </source>
</reference>
<dbReference type="Proteomes" id="UP000272949">
    <property type="component" value="Segment"/>
</dbReference>
<evidence type="ECO:0000313" key="8">
    <source>
        <dbReference type="EMBL" id="SNB57394.1"/>
    </source>
</evidence>
<proteinExistence type="predicted"/>
<evidence type="ECO:0000313" key="6">
    <source>
        <dbReference type="EMBL" id="SNB52708.1"/>
    </source>
</evidence>
<organism evidence="2">
    <name type="scientific">Cowpox virus</name>
    <name type="common">CPV</name>
    <dbReference type="NCBI Taxonomy" id="10243"/>
    <lineage>
        <taxon>Viruses</taxon>
        <taxon>Varidnaviria</taxon>
        <taxon>Bamfordvirae</taxon>
        <taxon>Nucleocytoviricota</taxon>
        <taxon>Pokkesviricetes</taxon>
        <taxon>Chitovirales</taxon>
        <taxon>Poxviridae</taxon>
        <taxon>Chordopoxvirinae</taxon>
        <taxon>Orthopoxvirus</taxon>
        <taxon>Orthopoxvirus cowpox</taxon>
    </lineage>
</organism>
<evidence type="ECO:0000256" key="1">
    <source>
        <dbReference type="SAM" id="Phobius"/>
    </source>
</evidence>
<organismHost>
    <name type="scientific">Apodemus sylvaticus</name>
    <name type="common">European woodmouse</name>
    <dbReference type="NCBI Taxonomy" id="10129"/>
</organismHost>
<dbReference type="EMBL" id="LT896719">
    <property type="protein sequence ID" value="SNB48766.1"/>
    <property type="molecule type" value="Genomic_DNA"/>
</dbReference>